<dbReference type="InterPro" id="IPR008207">
    <property type="entry name" value="Sig_transdc_His_kin_Hpt_dom"/>
</dbReference>
<organism evidence="4 5">
    <name type="scientific">Shewanella electrodiphila</name>
    <dbReference type="NCBI Taxonomy" id="934143"/>
    <lineage>
        <taxon>Bacteria</taxon>
        <taxon>Pseudomonadati</taxon>
        <taxon>Pseudomonadota</taxon>
        <taxon>Gammaproteobacteria</taxon>
        <taxon>Alteromonadales</taxon>
        <taxon>Shewanellaceae</taxon>
        <taxon>Shewanella</taxon>
    </lineage>
</organism>
<dbReference type="InterPro" id="IPR036641">
    <property type="entry name" value="HPT_dom_sf"/>
</dbReference>
<keyword evidence="1" id="KW-0902">Two-component regulatory system</keyword>
<feature type="domain" description="HPt" evidence="3">
    <location>
        <begin position="121"/>
        <end position="225"/>
    </location>
</feature>
<dbReference type="PROSITE" id="PS50894">
    <property type="entry name" value="HPT"/>
    <property type="match status" value="1"/>
</dbReference>
<dbReference type="PANTHER" id="PTHR43395">
    <property type="entry name" value="SENSOR HISTIDINE KINASE CHEA"/>
    <property type="match status" value="1"/>
</dbReference>
<reference evidence="4 5" key="1">
    <citation type="submission" date="2022-01" db="EMBL/GenBank/DDBJ databases">
        <title>Whole genome-based taxonomy of the Shewanellaceae.</title>
        <authorList>
            <person name="Martin-Rodriguez A.J."/>
        </authorList>
    </citation>
    <scope>NUCLEOTIDE SEQUENCE [LARGE SCALE GENOMIC DNA]</scope>
    <source>
        <strain evidence="4 5">DSM 24955</strain>
    </source>
</reference>
<keyword evidence="2" id="KW-0597">Phosphoprotein</keyword>
<dbReference type="PANTHER" id="PTHR43395:SF10">
    <property type="entry name" value="CHEMOTAXIS PROTEIN CHEA"/>
    <property type="match status" value="1"/>
</dbReference>
<dbReference type="SMART" id="SM00073">
    <property type="entry name" value="HPT"/>
    <property type="match status" value="1"/>
</dbReference>
<sequence length="241" mass="26358">LVMDTAKRLPALVIDFEAQQSPSFDPAVTILQSHNLMTQQPINAGLTILDAVTADSDSALELSQPFDDDAELLSALDMSNESNETTADSKKSTAVASLSAIDIPAILKPFMQETEQLAADAHDADPDIKEIFLEEADEVLAEIVPLYEDWRLLPADLSGLVDIRRGFHTLKGSGRMVGANYTAELAWAIENMLNRILDHSVTVSTDMRQLIADVLAAYPAMLTVFENDSQNYPVMVPLWIA</sequence>
<dbReference type="EMBL" id="JAKIKU010000049">
    <property type="protein sequence ID" value="MCL1048007.1"/>
    <property type="molecule type" value="Genomic_DNA"/>
</dbReference>
<dbReference type="InterPro" id="IPR051315">
    <property type="entry name" value="Bact_Chemotaxis_CheA"/>
</dbReference>
<keyword evidence="5" id="KW-1185">Reference proteome</keyword>
<dbReference type="Proteomes" id="UP001202134">
    <property type="component" value="Unassembled WGS sequence"/>
</dbReference>
<dbReference type="SUPFAM" id="SSF47226">
    <property type="entry name" value="Histidine-containing phosphotransfer domain, HPT domain"/>
    <property type="match status" value="1"/>
</dbReference>
<feature type="modified residue" description="Phosphohistidine" evidence="2">
    <location>
        <position position="168"/>
    </location>
</feature>
<dbReference type="Pfam" id="PF01627">
    <property type="entry name" value="Hpt"/>
    <property type="match status" value="1"/>
</dbReference>
<proteinExistence type="predicted"/>
<protein>
    <submittedName>
        <fullName evidence="4">Hpt domain-containing protein</fullName>
    </submittedName>
</protein>
<dbReference type="RefSeq" id="WP_248957141.1">
    <property type="nucleotide sequence ID" value="NZ_JAKIKU010000049.1"/>
</dbReference>
<evidence type="ECO:0000256" key="2">
    <source>
        <dbReference type="PROSITE-ProRule" id="PRU00110"/>
    </source>
</evidence>
<dbReference type="CDD" id="cd00088">
    <property type="entry name" value="HPT"/>
    <property type="match status" value="1"/>
</dbReference>
<evidence type="ECO:0000256" key="1">
    <source>
        <dbReference type="ARBA" id="ARBA00023012"/>
    </source>
</evidence>
<feature type="non-terminal residue" evidence="4">
    <location>
        <position position="241"/>
    </location>
</feature>
<evidence type="ECO:0000259" key="3">
    <source>
        <dbReference type="PROSITE" id="PS50894"/>
    </source>
</evidence>
<comment type="caution">
    <text evidence="4">The sequence shown here is derived from an EMBL/GenBank/DDBJ whole genome shotgun (WGS) entry which is preliminary data.</text>
</comment>
<accession>A0ABT0KVX2</accession>
<gene>
    <name evidence="4" type="ORF">L2737_22245</name>
</gene>
<evidence type="ECO:0000313" key="4">
    <source>
        <dbReference type="EMBL" id="MCL1048007.1"/>
    </source>
</evidence>
<feature type="non-terminal residue" evidence="4">
    <location>
        <position position="1"/>
    </location>
</feature>
<name>A0ABT0KVX2_9GAMM</name>
<dbReference type="Gene3D" id="1.20.120.160">
    <property type="entry name" value="HPT domain"/>
    <property type="match status" value="1"/>
</dbReference>
<evidence type="ECO:0000313" key="5">
    <source>
        <dbReference type="Proteomes" id="UP001202134"/>
    </source>
</evidence>